<dbReference type="Proteomes" id="UP000829398">
    <property type="component" value="Chromosome 6"/>
</dbReference>
<keyword evidence="2" id="KW-1185">Reference proteome</keyword>
<gene>
    <name evidence="1" type="ORF">KPL71_018293</name>
</gene>
<accession>A0ACB8JWI1</accession>
<proteinExistence type="predicted"/>
<dbReference type="EMBL" id="CM039175">
    <property type="protein sequence ID" value="KAH9736979.1"/>
    <property type="molecule type" value="Genomic_DNA"/>
</dbReference>
<reference evidence="2" key="1">
    <citation type="journal article" date="2023" name="Hortic. Res.">
        <title>A chromosome-level phased genome enabling allele-level studies in sweet orange: a case study on citrus Huanglongbing tolerance.</title>
        <authorList>
            <person name="Wu B."/>
            <person name="Yu Q."/>
            <person name="Deng Z."/>
            <person name="Duan Y."/>
            <person name="Luo F."/>
            <person name="Gmitter F. Jr."/>
        </authorList>
    </citation>
    <scope>NUCLEOTIDE SEQUENCE [LARGE SCALE GENOMIC DNA]</scope>
    <source>
        <strain evidence="2">cv. Valencia</strain>
    </source>
</reference>
<name>A0ACB8JWI1_CITSI</name>
<evidence type="ECO:0000313" key="2">
    <source>
        <dbReference type="Proteomes" id="UP000829398"/>
    </source>
</evidence>
<organism evidence="1 2">
    <name type="scientific">Citrus sinensis</name>
    <name type="common">Sweet orange</name>
    <name type="synonym">Citrus aurantium var. sinensis</name>
    <dbReference type="NCBI Taxonomy" id="2711"/>
    <lineage>
        <taxon>Eukaryota</taxon>
        <taxon>Viridiplantae</taxon>
        <taxon>Streptophyta</taxon>
        <taxon>Embryophyta</taxon>
        <taxon>Tracheophyta</taxon>
        <taxon>Spermatophyta</taxon>
        <taxon>Magnoliopsida</taxon>
        <taxon>eudicotyledons</taxon>
        <taxon>Gunneridae</taxon>
        <taxon>Pentapetalae</taxon>
        <taxon>rosids</taxon>
        <taxon>malvids</taxon>
        <taxon>Sapindales</taxon>
        <taxon>Rutaceae</taxon>
        <taxon>Aurantioideae</taxon>
        <taxon>Citrus</taxon>
    </lineage>
</organism>
<comment type="caution">
    <text evidence="1">The sequence shown here is derived from an EMBL/GenBank/DDBJ whole genome shotgun (WGS) entry which is preliminary data.</text>
</comment>
<protein>
    <submittedName>
        <fullName evidence="1">Uncharacterized protein</fullName>
    </submittedName>
</protein>
<sequence>MEVLPYLDSVLISLSLFLMLGYHANLWHSFKTKPLHTSIGIDALRRKFWFQGIKEGDDKKGMLAVQSLRNTLMATILTAQIAILITLAMGALMNNAYKGSHIFKSAIFGSQSGRIFALKYGSASIFLLVSFFCSSVALGFLTDANFMVNAWGDDQFSYRAHTQSIFERGFTLALIGNRSLCMSFPMLLWMFGPLPVALASVALVWGLYELDFAGKSTRSESNLVSVGN</sequence>
<evidence type="ECO:0000313" key="1">
    <source>
        <dbReference type="EMBL" id="KAH9736979.1"/>
    </source>
</evidence>